<keyword evidence="2" id="KW-1185">Reference proteome</keyword>
<dbReference type="EMBL" id="JABMCI010000066">
    <property type="protein sequence ID" value="NUU18291.1"/>
    <property type="molecule type" value="Genomic_DNA"/>
</dbReference>
<evidence type="ECO:0000313" key="1">
    <source>
        <dbReference type="EMBL" id="NUU18291.1"/>
    </source>
</evidence>
<name>A0A7Y6DXA1_9CELL</name>
<comment type="caution">
    <text evidence="1">The sequence shown here is derived from an EMBL/GenBank/DDBJ whole genome shotgun (WGS) entry which is preliminary data.</text>
</comment>
<organism evidence="1 2">
    <name type="scientific">Cellulomonas humilata</name>
    <dbReference type="NCBI Taxonomy" id="144055"/>
    <lineage>
        <taxon>Bacteria</taxon>
        <taxon>Bacillati</taxon>
        <taxon>Actinomycetota</taxon>
        <taxon>Actinomycetes</taxon>
        <taxon>Micrococcales</taxon>
        <taxon>Cellulomonadaceae</taxon>
        <taxon>Cellulomonas</taxon>
    </lineage>
</organism>
<dbReference type="AlphaFoldDB" id="A0A7Y6DXA1"/>
<reference evidence="1 2" key="1">
    <citation type="submission" date="2020-05" db="EMBL/GenBank/DDBJ databases">
        <title>Genome Sequencing of Type Strains.</title>
        <authorList>
            <person name="Lemaire J.F."/>
            <person name="Inderbitzin P."/>
            <person name="Gregorio O.A."/>
            <person name="Collins S.B."/>
            <person name="Wespe N."/>
            <person name="Knight-Connoni V."/>
        </authorList>
    </citation>
    <scope>NUCLEOTIDE SEQUENCE [LARGE SCALE GENOMIC DNA]</scope>
    <source>
        <strain evidence="1 2">ATCC 25174</strain>
    </source>
</reference>
<dbReference type="RefSeq" id="WP_175348191.1">
    <property type="nucleotide sequence ID" value="NZ_JABMCI010000066.1"/>
</dbReference>
<evidence type="ECO:0000313" key="2">
    <source>
        <dbReference type="Proteomes" id="UP000565724"/>
    </source>
</evidence>
<gene>
    <name evidence="1" type="ORF">HP550_13625</name>
</gene>
<dbReference type="Proteomes" id="UP000565724">
    <property type="component" value="Unassembled WGS sequence"/>
</dbReference>
<proteinExistence type="predicted"/>
<protein>
    <submittedName>
        <fullName evidence="1">Uncharacterized protein</fullName>
    </submittedName>
</protein>
<sequence>MSMGWDAPAGALLGRTPATWAGLWSLLYTAGHSALRLSLVGQFAESVQLAFVAMDLREARDELEWLHDDVGAGAPAADLGPLRPGEDRDAACGVVLRLVGTALEVSHVLAERQIDSAELSCLTRVEHRLQSARATISGLRL</sequence>
<accession>A0A7Y6DXA1</accession>